<dbReference type="GO" id="GO:0034702">
    <property type="term" value="C:monoatomic ion channel complex"/>
    <property type="evidence" value="ECO:0007669"/>
    <property type="project" value="UniProtKB-KW"/>
</dbReference>
<evidence type="ECO:0000259" key="15">
    <source>
        <dbReference type="Pfam" id="PF00520"/>
    </source>
</evidence>
<evidence type="ECO:0000256" key="6">
    <source>
        <dbReference type="ARBA" id="ARBA00022882"/>
    </source>
</evidence>
<dbReference type="InterPro" id="IPR031846">
    <property type="entry name" value="Hvcn1"/>
</dbReference>
<dbReference type="PANTHER" id="PTHR46480:SF1">
    <property type="entry name" value="VOLTAGE-GATED HYDROGEN CHANNEL 1"/>
    <property type="match status" value="1"/>
</dbReference>
<dbReference type="AlphaFoldDB" id="A0A9P3LVQ0"/>
<dbReference type="Gene3D" id="1.20.120.350">
    <property type="entry name" value="Voltage-gated potassium channels. Chain C"/>
    <property type="match status" value="1"/>
</dbReference>
<dbReference type="Pfam" id="PF00520">
    <property type="entry name" value="Ion_trans"/>
    <property type="match status" value="1"/>
</dbReference>
<name>A0A9P3LVQ0_9FUNG</name>
<evidence type="ECO:0000256" key="12">
    <source>
        <dbReference type="ARBA" id="ARBA00031989"/>
    </source>
</evidence>
<sequence>MAQQSSYGAIPSTDVDAPLVPVDAESSTFVKSRHEIGELLESKKSHVLILILTVLDLLLVIFQIGASLLGLDDSEEAEWILEVFAHASLAIVSVFVVEIFFKVYAFGFSYFWSSNPHGYLHLADAAIIVISFLLEVFLKGAEQELGSLLIIFRLWRLIKLTGTVAIETAEHQQEQLERLEDQIKELQQQLDESRAEVAQLRAHTADQV</sequence>
<dbReference type="EMBL" id="BQFW01000006">
    <property type="protein sequence ID" value="GJJ72293.1"/>
    <property type="molecule type" value="Genomic_DNA"/>
</dbReference>
<comment type="caution">
    <text evidence="16">The sequence shown here is derived from an EMBL/GenBank/DDBJ whole genome shotgun (WGS) entry which is preliminary data.</text>
</comment>
<organism evidence="16 17">
    <name type="scientific">Entomortierella parvispora</name>
    <dbReference type="NCBI Taxonomy" id="205924"/>
    <lineage>
        <taxon>Eukaryota</taxon>
        <taxon>Fungi</taxon>
        <taxon>Fungi incertae sedis</taxon>
        <taxon>Mucoromycota</taxon>
        <taxon>Mortierellomycotina</taxon>
        <taxon>Mortierellomycetes</taxon>
        <taxon>Mortierellales</taxon>
        <taxon>Mortierellaceae</taxon>
        <taxon>Entomortierella</taxon>
    </lineage>
</organism>
<keyword evidence="5 14" id="KW-0812">Transmembrane</keyword>
<dbReference type="GO" id="GO:0030171">
    <property type="term" value="F:voltage-gated proton channel activity"/>
    <property type="evidence" value="ECO:0007669"/>
    <property type="project" value="InterPro"/>
</dbReference>
<evidence type="ECO:0000256" key="10">
    <source>
        <dbReference type="ARBA" id="ARBA00023136"/>
    </source>
</evidence>
<evidence type="ECO:0000256" key="9">
    <source>
        <dbReference type="ARBA" id="ARBA00023065"/>
    </source>
</evidence>
<protein>
    <recommendedName>
        <fullName evidence="2">Voltage-gated hydrogen channel 1</fullName>
    </recommendedName>
    <alternativeName>
        <fullName evidence="12">Hydrogen voltage-gated channel 1</fullName>
    </alternativeName>
</protein>
<evidence type="ECO:0000256" key="13">
    <source>
        <dbReference type="SAM" id="Coils"/>
    </source>
</evidence>
<keyword evidence="11" id="KW-0407">Ion channel</keyword>
<dbReference type="CDD" id="cd14686">
    <property type="entry name" value="bZIP"/>
    <property type="match status" value="1"/>
</dbReference>
<feature type="transmembrane region" description="Helical" evidence="14">
    <location>
        <begin position="47"/>
        <end position="71"/>
    </location>
</feature>
<comment type="subcellular location">
    <subcellularLocation>
        <location evidence="1">Cell membrane</location>
        <topology evidence="1">Multi-pass membrane protein</topology>
    </subcellularLocation>
</comment>
<evidence type="ECO:0000256" key="2">
    <source>
        <dbReference type="ARBA" id="ARBA00015897"/>
    </source>
</evidence>
<evidence type="ECO:0000256" key="14">
    <source>
        <dbReference type="SAM" id="Phobius"/>
    </source>
</evidence>
<keyword evidence="10 14" id="KW-0472">Membrane</keyword>
<feature type="domain" description="Ion transport" evidence="15">
    <location>
        <begin position="47"/>
        <end position="160"/>
    </location>
</feature>
<evidence type="ECO:0000313" key="17">
    <source>
        <dbReference type="Proteomes" id="UP000827284"/>
    </source>
</evidence>
<feature type="coiled-coil region" evidence="13">
    <location>
        <begin position="166"/>
        <end position="203"/>
    </location>
</feature>
<evidence type="ECO:0000256" key="5">
    <source>
        <dbReference type="ARBA" id="ARBA00022692"/>
    </source>
</evidence>
<keyword evidence="4" id="KW-1003">Cell membrane</keyword>
<reference evidence="16" key="2">
    <citation type="journal article" date="2022" name="Microbiol. Resour. Announc.">
        <title>Whole-Genome Sequence of Entomortierella parvispora E1425, a Mucoromycotan Fungus Associated with Burkholderiaceae-Related Endosymbiotic Bacteria.</title>
        <authorList>
            <person name="Herlambang A."/>
            <person name="Guo Y."/>
            <person name="Takashima Y."/>
            <person name="Narisawa K."/>
            <person name="Ohta H."/>
            <person name="Nishizawa T."/>
        </authorList>
    </citation>
    <scope>NUCLEOTIDE SEQUENCE</scope>
    <source>
        <strain evidence="16">E1425</strain>
    </source>
</reference>
<evidence type="ECO:0000313" key="16">
    <source>
        <dbReference type="EMBL" id="GJJ72293.1"/>
    </source>
</evidence>
<keyword evidence="7 14" id="KW-1133">Transmembrane helix</keyword>
<keyword evidence="9" id="KW-0406">Ion transport</keyword>
<dbReference type="PANTHER" id="PTHR46480">
    <property type="entry name" value="F20B24.22"/>
    <property type="match status" value="1"/>
</dbReference>
<accession>A0A9P3LVQ0</accession>
<dbReference type="Gene3D" id="1.20.5.1700">
    <property type="match status" value="1"/>
</dbReference>
<dbReference type="GO" id="GO:0005886">
    <property type="term" value="C:plasma membrane"/>
    <property type="evidence" value="ECO:0007669"/>
    <property type="project" value="UniProtKB-SubCell"/>
</dbReference>
<evidence type="ECO:0000256" key="3">
    <source>
        <dbReference type="ARBA" id="ARBA00022448"/>
    </source>
</evidence>
<dbReference type="InterPro" id="IPR027359">
    <property type="entry name" value="Volt_channel_dom_sf"/>
</dbReference>
<evidence type="ECO:0000256" key="11">
    <source>
        <dbReference type="ARBA" id="ARBA00023303"/>
    </source>
</evidence>
<feature type="transmembrane region" description="Helical" evidence="14">
    <location>
        <begin position="83"/>
        <end position="112"/>
    </location>
</feature>
<keyword evidence="17" id="KW-1185">Reference proteome</keyword>
<dbReference type="Proteomes" id="UP000827284">
    <property type="component" value="Unassembled WGS sequence"/>
</dbReference>
<gene>
    <name evidence="16" type="ORF">EMPS_04650</name>
</gene>
<reference evidence="16" key="1">
    <citation type="submission" date="2021-11" db="EMBL/GenBank/DDBJ databases">
        <authorList>
            <person name="Herlambang A."/>
            <person name="Guo Y."/>
            <person name="Takashima Y."/>
            <person name="Nishizawa T."/>
        </authorList>
    </citation>
    <scope>NUCLEOTIDE SEQUENCE</scope>
    <source>
        <strain evidence="16">E1425</strain>
    </source>
</reference>
<evidence type="ECO:0000256" key="4">
    <source>
        <dbReference type="ARBA" id="ARBA00022475"/>
    </source>
</evidence>
<keyword evidence="8 13" id="KW-0175">Coiled coil</keyword>
<proteinExistence type="predicted"/>
<evidence type="ECO:0000256" key="1">
    <source>
        <dbReference type="ARBA" id="ARBA00004651"/>
    </source>
</evidence>
<evidence type="ECO:0000256" key="7">
    <source>
        <dbReference type="ARBA" id="ARBA00022989"/>
    </source>
</evidence>
<dbReference type="InterPro" id="IPR005821">
    <property type="entry name" value="Ion_trans_dom"/>
</dbReference>
<keyword evidence="3" id="KW-0813">Transport</keyword>
<keyword evidence="6" id="KW-0851">Voltage-gated channel</keyword>
<dbReference type="OrthoDB" id="427456at2759"/>
<evidence type="ECO:0000256" key="8">
    <source>
        <dbReference type="ARBA" id="ARBA00023054"/>
    </source>
</evidence>